<keyword evidence="5" id="KW-0560">Oxidoreductase</keyword>
<dbReference type="Gene3D" id="1.10.630.10">
    <property type="entry name" value="Cytochrome P450"/>
    <property type="match status" value="1"/>
</dbReference>
<dbReference type="GO" id="GO:0004497">
    <property type="term" value="F:monooxygenase activity"/>
    <property type="evidence" value="ECO:0007669"/>
    <property type="project" value="UniProtKB-KW"/>
</dbReference>
<sequence>MAQKCSNVRIFLSIRQLSTEWLKNVQNCFIYPLFLSSLRKIPGPPVANNFILGHYASFLNKGLSESFTYLVKRYGGIVRYHGLFNQPNLLISDPKLVREVLVKRAYEYPKFFISQVMVNEIAGESIFLRWILRYLDKQIGSKKEERITITELIPNITLDVIGLVGFNYEFNSTVSKSELAQAYKFLVNRNLSPLYVALIDLFPFIRKLPIASNNQYYDSIKIIKNISERLVTEQKNSSVRERFIVLLVKTNESWPIDEQLTHDELVSQVMSILLAGHETSSVTLTWALYFLAKNPDIQDLLRKEILDVFTDCNQFPTFDEISISGEIHFQNPKGETEMLPKAK</sequence>
<dbReference type="GO" id="GO:0016705">
    <property type="term" value="F:oxidoreductase activity, acting on paired donors, with incorporation or reduction of molecular oxygen"/>
    <property type="evidence" value="ECO:0007669"/>
    <property type="project" value="InterPro"/>
</dbReference>
<keyword evidence="6" id="KW-0408">Iron</keyword>
<proteinExistence type="inferred from homology"/>
<dbReference type="PRINTS" id="PR00463">
    <property type="entry name" value="EP450I"/>
</dbReference>
<dbReference type="SUPFAM" id="SSF48264">
    <property type="entry name" value="Cytochrome P450"/>
    <property type="match status" value="1"/>
</dbReference>
<evidence type="ECO:0000256" key="3">
    <source>
        <dbReference type="ARBA" id="ARBA00022617"/>
    </source>
</evidence>
<evidence type="ECO:0000313" key="9">
    <source>
        <dbReference type="Proteomes" id="UP000266673"/>
    </source>
</evidence>
<dbReference type="Pfam" id="PF00067">
    <property type="entry name" value="p450"/>
    <property type="match status" value="1"/>
</dbReference>
<protein>
    <submittedName>
        <fullName evidence="8">Cytochrome P450</fullName>
    </submittedName>
</protein>
<dbReference type="PANTHER" id="PTHR24292:SF54">
    <property type="entry name" value="CYP9F3-RELATED"/>
    <property type="match status" value="1"/>
</dbReference>
<evidence type="ECO:0000256" key="5">
    <source>
        <dbReference type="ARBA" id="ARBA00023002"/>
    </source>
</evidence>
<dbReference type="EMBL" id="QKWP01000663">
    <property type="protein sequence ID" value="RIB16608.1"/>
    <property type="molecule type" value="Genomic_DNA"/>
</dbReference>
<comment type="caution">
    <text evidence="8">The sequence shown here is derived from an EMBL/GenBank/DDBJ whole genome shotgun (WGS) entry which is preliminary data.</text>
</comment>
<keyword evidence="9" id="KW-1185">Reference proteome</keyword>
<keyword evidence="3" id="KW-0349">Heme</keyword>
<evidence type="ECO:0000256" key="7">
    <source>
        <dbReference type="ARBA" id="ARBA00023033"/>
    </source>
</evidence>
<dbReference type="OrthoDB" id="1470350at2759"/>
<dbReference type="Proteomes" id="UP000266673">
    <property type="component" value="Unassembled WGS sequence"/>
</dbReference>
<dbReference type="STRING" id="44941.A0A397V4R0"/>
<reference evidence="8 9" key="1">
    <citation type="submission" date="2018-06" db="EMBL/GenBank/DDBJ databases">
        <title>Comparative genomics reveals the genomic features of Rhizophagus irregularis, R. cerebriforme, R. diaphanum and Gigaspora rosea, and their symbiotic lifestyle signature.</title>
        <authorList>
            <person name="Morin E."/>
            <person name="San Clemente H."/>
            <person name="Chen E.C.H."/>
            <person name="De La Providencia I."/>
            <person name="Hainaut M."/>
            <person name="Kuo A."/>
            <person name="Kohler A."/>
            <person name="Murat C."/>
            <person name="Tang N."/>
            <person name="Roy S."/>
            <person name="Loubradou J."/>
            <person name="Henrissat B."/>
            <person name="Grigoriev I.V."/>
            <person name="Corradi N."/>
            <person name="Roux C."/>
            <person name="Martin F.M."/>
        </authorList>
    </citation>
    <scope>NUCLEOTIDE SEQUENCE [LARGE SCALE GENOMIC DNA]</scope>
    <source>
        <strain evidence="8 9">DAOM 194757</strain>
    </source>
</reference>
<evidence type="ECO:0000256" key="6">
    <source>
        <dbReference type="ARBA" id="ARBA00023004"/>
    </source>
</evidence>
<dbReference type="InterPro" id="IPR002401">
    <property type="entry name" value="Cyt_P450_E_grp-I"/>
</dbReference>
<dbReference type="AlphaFoldDB" id="A0A397V4R0"/>
<comment type="cofactor">
    <cofactor evidence="1">
        <name>heme</name>
        <dbReference type="ChEBI" id="CHEBI:30413"/>
    </cofactor>
</comment>
<dbReference type="InterPro" id="IPR001128">
    <property type="entry name" value="Cyt_P450"/>
</dbReference>
<evidence type="ECO:0000256" key="1">
    <source>
        <dbReference type="ARBA" id="ARBA00001971"/>
    </source>
</evidence>
<evidence type="ECO:0000256" key="4">
    <source>
        <dbReference type="ARBA" id="ARBA00022723"/>
    </source>
</evidence>
<dbReference type="InterPro" id="IPR050476">
    <property type="entry name" value="Insect_CytP450_Detox"/>
</dbReference>
<keyword evidence="7" id="KW-0503">Monooxygenase</keyword>
<name>A0A397V4R0_9GLOM</name>
<evidence type="ECO:0000256" key="2">
    <source>
        <dbReference type="ARBA" id="ARBA00010617"/>
    </source>
</evidence>
<dbReference type="PANTHER" id="PTHR24292">
    <property type="entry name" value="CYTOCHROME P450"/>
    <property type="match status" value="1"/>
</dbReference>
<dbReference type="GO" id="GO:0005506">
    <property type="term" value="F:iron ion binding"/>
    <property type="evidence" value="ECO:0007669"/>
    <property type="project" value="InterPro"/>
</dbReference>
<comment type="similarity">
    <text evidence="2">Belongs to the cytochrome P450 family.</text>
</comment>
<dbReference type="InterPro" id="IPR036396">
    <property type="entry name" value="Cyt_P450_sf"/>
</dbReference>
<accession>A0A397V4R0</accession>
<organism evidence="8 9">
    <name type="scientific">Gigaspora rosea</name>
    <dbReference type="NCBI Taxonomy" id="44941"/>
    <lineage>
        <taxon>Eukaryota</taxon>
        <taxon>Fungi</taxon>
        <taxon>Fungi incertae sedis</taxon>
        <taxon>Mucoromycota</taxon>
        <taxon>Glomeromycotina</taxon>
        <taxon>Glomeromycetes</taxon>
        <taxon>Diversisporales</taxon>
        <taxon>Gigasporaceae</taxon>
        <taxon>Gigaspora</taxon>
    </lineage>
</organism>
<keyword evidence="4" id="KW-0479">Metal-binding</keyword>
<evidence type="ECO:0000313" key="8">
    <source>
        <dbReference type="EMBL" id="RIB16608.1"/>
    </source>
</evidence>
<gene>
    <name evidence="8" type="ORF">C2G38_2189475</name>
</gene>
<dbReference type="GO" id="GO:0020037">
    <property type="term" value="F:heme binding"/>
    <property type="evidence" value="ECO:0007669"/>
    <property type="project" value="InterPro"/>
</dbReference>